<feature type="non-terminal residue" evidence="1">
    <location>
        <position position="1"/>
    </location>
</feature>
<dbReference type="EMBL" id="KN837356">
    <property type="protein sequence ID" value="KIJ26799.1"/>
    <property type="molecule type" value="Genomic_DNA"/>
</dbReference>
<accession>A0A0C9TY90</accession>
<evidence type="ECO:0000313" key="2">
    <source>
        <dbReference type="Proteomes" id="UP000054279"/>
    </source>
</evidence>
<dbReference type="HOGENOM" id="CLU_044484_0_0_1"/>
<gene>
    <name evidence="1" type="ORF">M422DRAFT_106905</name>
</gene>
<organism evidence="1 2">
    <name type="scientific">Sphaerobolus stellatus (strain SS14)</name>
    <dbReference type="NCBI Taxonomy" id="990650"/>
    <lineage>
        <taxon>Eukaryota</taxon>
        <taxon>Fungi</taxon>
        <taxon>Dikarya</taxon>
        <taxon>Basidiomycota</taxon>
        <taxon>Agaricomycotina</taxon>
        <taxon>Agaricomycetes</taxon>
        <taxon>Phallomycetidae</taxon>
        <taxon>Geastrales</taxon>
        <taxon>Sphaerobolaceae</taxon>
        <taxon>Sphaerobolus</taxon>
    </lineage>
</organism>
<evidence type="ECO:0008006" key="3">
    <source>
        <dbReference type="Google" id="ProtNLM"/>
    </source>
</evidence>
<proteinExistence type="predicted"/>
<sequence length="158" mass="18224">ESRIWHMLESKDINQKNKRIPLEWTHGTYKLGSYWLNILEYEDRALCPTCLMTESIEHIITACPATGQETVWNIASKIWSKTGQNWPTSLLGMILGSSSATFKTREGKPNSDDNWLYHILVTKSAHLIWKMRCEWRIRGGGDPNPDHSDGGSDRNWKH</sequence>
<keyword evidence="2" id="KW-1185">Reference proteome</keyword>
<name>A0A0C9TY90_SPHS4</name>
<evidence type="ECO:0000313" key="1">
    <source>
        <dbReference type="EMBL" id="KIJ26799.1"/>
    </source>
</evidence>
<reference evidence="1 2" key="1">
    <citation type="submission" date="2014-06" db="EMBL/GenBank/DDBJ databases">
        <title>Evolutionary Origins and Diversification of the Mycorrhizal Mutualists.</title>
        <authorList>
            <consortium name="DOE Joint Genome Institute"/>
            <consortium name="Mycorrhizal Genomics Consortium"/>
            <person name="Kohler A."/>
            <person name="Kuo A."/>
            <person name="Nagy L.G."/>
            <person name="Floudas D."/>
            <person name="Copeland A."/>
            <person name="Barry K.W."/>
            <person name="Cichocki N."/>
            <person name="Veneault-Fourrey C."/>
            <person name="LaButti K."/>
            <person name="Lindquist E.A."/>
            <person name="Lipzen A."/>
            <person name="Lundell T."/>
            <person name="Morin E."/>
            <person name="Murat C."/>
            <person name="Riley R."/>
            <person name="Ohm R."/>
            <person name="Sun H."/>
            <person name="Tunlid A."/>
            <person name="Henrissat B."/>
            <person name="Grigoriev I.V."/>
            <person name="Hibbett D.S."/>
            <person name="Martin F."/>
        </authorList>
    </citation>
    <scope>NUCLEOTIDE SEQUENCE [LARGE SCALE GENOMIC DNA]</scope>
    <source>
        <strain evidence="1 2">SS14</strain>
    </source>
</reference>
<dbReference type="AlphaFoldDB" id="A0A0C9TY90"/>
<dbReference type="Proteomes" id="UP000054279">
    <property type="component" value="Unassembled WGS sequence"/>
</dbReference>
<dbReference type="OrthoDB" id="2752996at2759"/>
<protein>
    <recommendedName>
        <fullName evidence="3">Reverse transcriptase zinc-binding domain-containing protein</fullName>
    </recommendedName>
</protein>
<feature type="non-terminal residue" evidence="1">
    <location>
        <position position="158"/>
    </location>
</feature>